<keyword evidence="10" id="KW-1185">Reference proteome</keyword>
<keyword evidence="4 6" id="KW-0274">FAD</keyword>
<feature type="domain" description="Acyl-CoA oxidase/dehydrogenase middle" evidence="8">
    <location>
        <begin position="48"/>
        <end position="149"/>
    </location>
</feature>
<evidence type="ECO:0000259" key="8">
    <source>
        <dbReference type="Pfam" id="PF02770"/>
    </source>
</evidence>
<dbReference type="InParanoid" id="Q5B2E3"/>
<sequence>MGKVYWAGQTMNCHAPETGNIELLAKYCNEQQKEQWLKPLLRGEFASAYSMTEPDVASSDATKIAISIRREGDEYMINGRKLFATKWNPEVKLYILMGCTDPNNPNPRRRHSMLLIPSDTPGFRMRQNLSIMGHDCAPESHGEYVYDNVRIPVSNVVLGEGGAFEIAQGRLGPGRIHHCMRLIGQAELAFDYALVRATDERKKPRGKLIWQFDSNIERIAQMRLKLDALRLVVFNAADTMDALGNKSGRYVIAQSKILVPIAVAKIVDECMQLYGGRVGRDQLKTAGSVVARHQQYYKVALQLKKQFGLDEELGDDCTWEYIEPKL</sequence>
<dbReference type="eggNOG" id="KOG1469">
    <property type="taxonomic scope" value="Eukaryota"/>
</dbReference>
<keyword evidence="3 6" id="KW-0285">Flavoprotein</keyword>
<reference evidence="10" key="1">
    <citation type="journal article" date="2005" name="Nature">
        <title>Sequencing of Aspergillus nidulans and comparative analysis with A. fumigatus and A. oryzae.</title>
        <authorList>
            <person name="Galagan J.E."/>
            <person name="Calvo S.E."/>
            <person name="Cuomo C."/>
            <person name="Ma L.J."/>
            <person name="Wortman J.R."/>
            <person name="Batzoglou S."/>
            <person name="Lee S.I."/>
            <person name="Basturkmen M."/>
            <person name="Spevak C.C."/>
            <person name="Clutterbuck J."/>
            <person name="Kapitonov V."/>
            <person name="Jurka J."/>
            <person name="Scazzocchio C."/>
            <person name="Farman M."/>
            <person name="Butler J."/>
            <person name="Purcell S."/>
            <person name="Harris S."/>
            <person name="Braus G.H."/>
            <person name="Draht O."/>
            <person name="Busch S."/>
            <person name="D'Enfert C."/>
            <person name="Bouchier C."/>
            <person name="Goldman G.H."/>
            <person name="Bell-Pedersen D."/>
            <person name="Griffiths-Jones S."/>
            <person name="Doonan J.H."/>
            <person name="Yu J."/>
            <person name="Vienken K."/>
            <person name="Pain A."/>
            <person name="Freitag M."/>
            <person name="Selker E.U."/>
            <person name="Archer D.B."/>
            <person name="Penalva M.A."/>
            <person name="Oakley B.R."/>
            <person name="Momany M."/>
            <person name="Tanaka T."/>
            <person name="Kumagai T."/>
            <person name="Asai K."/>
            <person name="Machida M."/>
            <person name="Nierman W.C."/>
            <person name="Denning D.W."/>
            <person name="Caddick M."/>
            <person name="Hynes M."/>
            <person name="Paoletti M."/>
            <person name="Fischer R."/>
            <person name="Miller B."/>
            <person name="Dyer P."/>
            <person name="Sachs M.S."/>
            <person name="Osmani S.A."/>
            <person name="Birren B.W."/>
        </authorList>
    </citation>
    <scope>NUCLEOTIDE SEQUENCE [LARGE SCALE GENOMIC DNA]</scope>
    <source>
        <strain evidence="10">FGSC A4 / ATCC 38163 / CBS 112.46 / NRRL 194 / M139</strain>
    </source>
</reference>
<dbReference type="RefSeq" id="XP_662891.1">
    <property type="nucleotide sequence ID" value="XM_657799.1"/>
</dbReference>
<evidence type="ECO:0000256" key="5">
    <source>
        <dbReference type="ARBA" id="ARBA00023002"/>
    </source>
</evidence>
<dbReference type="InterPro" id="IPR036250">
    <property type="entry name" value="AcylCo_DH-like_C"/>
</dbReference>
<dbReference type="Gene3D" id="1.20.140.10">
    <property type="entry name" value="Butyryl-CoA Dehydrogenase, subunit A, domain 3"/>
    <property type="match status" value="1"/>
</dbReference>
<dbReference type="Pfam" id="PF00441">
    <property type="entry name" value="Acyl-CoA_dh_1"/>
    <property type="match status" value="1"/>
</dbReference>
<gene>
    <name evidence="9" type="ORF">ANIA_05287</name>
</gene>
<dbReference type="KEGG" id="ani:ANIA_05287"/>
<dbReference type="GO" id="GO:0005737">
    <property type="term" value="C:cytoplasm"/>
    <property type="evidence" value="ECO:0000318"/>
    <property type="project" value="GO_Central"/>
</dbReference>
<dbReference type="InterPro" id="IPR050741">
    <property type="entry name" value="Acyl-CoA_dehydrogenase"/>
</dbReference>
<organism evidence="9 10">
    <name type="scientific">Emericella nidulans (strain FGSC A4 / ATCC 38163 / CBS 112.46 / NRRL 194 / M139)</name>
    <name type="common">Aspergillus nidulans</name>
    <dbReference type="NCBI Taxonomy" id="227321"/>
    <lineage>
        <taxon>Eukaryota</taxon>
        <taxon>Fungi</taxon>
        <taxon>Dikarya</taxon>
        <taxon>Ascomycota</taxon>
        <taxon>Pezizomycotina</taxon>
        <taxon>Eurotiomycetes</taxon>
        <taxon>Eurotiomycetidae</taxon>
        <taxon>Eurotiales</taxon>
        <taxon>Aspergillaceae</taxon>
        <taxon>Aspergillus</taxon>
        <taxon>Aspergillus subgen. Nidulantes</taxon>
    </lineage>
</organism>
<evidence type="ECO:0000313" key="10">
    <source>
        <dbReference type="Proteomes" id="UP000000560"/>
    </source>
</evidence>
<dbReference type="PANTHER" id="PTHR48083">
    <property type="entry name" value="MEDIUM-CHAIN SPECIFIC ACYL-COA DEHYDROGENASE, MITOCHONDRIAL-RELATED"/>
    <property type="match status" value="1"/>
</dbReference>
<proteinExistence type="inferred from homology"/>
<dbReference type="SUPFAM" id="SSF56645">
    <property type="entry name" value="Acyl-CoA dehydrogenase NM domain-like"/>
    <property type="match status" value="1"/>
</dbReference>
<evidence type="ECO:0000256" key="2">
    <source>
        <dbReference type="ARBA" id="ARBA00009347"/>
    </source>
</evidence>
<accession>Q5B2E3</accession>
<dbReference type="Gene3D" id="2.40.110.10">
    <property type="entry name" value="Butyryl-CoA Dehydrogenase, subunit A, domain 2"/>
    <property type="match status" value="1"/>
</dbReference>
<reference evidence="10" key="2">
    <citation type="journal article" date="2009" name="Fungal Genet. Biol.">
        <title>The 2008 update of the Aspergillus nidulans genome annotation: a community effort.</title>
        <authorList>
            <person name="Wortman J.R."/>
            <person name="Gilsenan J.M."/>
            <person name="Joardar V."/>
            <person name="Deegan J."/>
            <person name="Clutterbuck J."/>
            <person name="Andersen M.R."/>
            <person name="Archer D."/>
            <person name="Bencina M."/>
            <person name="Braus G."/>
            <person name="Coutinho P."/>
            <person name="von Dohren H."/>
            <person name="Doonan J."/>
            <person name="Driessen A.J."/>
            <person name="Durek P."/>
            <person name="Espeso E."/>
            <person name="Fekete E."/>
            <person name="Flipphi M."/>
            <person name="Estrada C.G."/>
            <person name="Geysens S."/>
            <person name="Goldman G."/>
            <person name="de Groot P.W."/>
            <person name="Hansen K."/>
            <person name="Harris S.D."/>
            <person name="Heinekamp T."/>
            <person name="Helmstaedt K."/>
            <person name="Henrissat B."/>
            <person name="Hofmann G."/>
            <person name="Homan T."/>
            <person name="Horio T."/>
            <person name="Horiuchi H."/>
            <person name="James S."/>
            <person name="Jones M."/>
            <person name="Karaffa L."/>
            <person name="Karanyi Z."/>
            <person name="Kato M."/>
            <person name="Keller N."/>
            <person name="Kelly D.E."/>
            <person name="Kiel J.A."/>
            <person name="Kim J.M."/>
            <person name="van der Klei I.J."/>
            <person name="Klis F.M."/>
            <person name="Kovalchuk A."/>
            <person name="Krasevec N."/>
            <person name="Kubicek C.P."/>
            <person name="Liu B."/>
            <person name="Maccabe A."/>
            <person name="Meyer V."/>
            <person name="Mirabito P."/>
            <person name="Miskei M."/>
            <person name="Mos M."/>
            <person name="Mullins J."/>
            <person name="Nelson D.R."/>
            <person name="Nielsen J."/>
            <person name="Oakley B.R."/>
            <person name="Osmani S.A."/>
            <person name="Pakula T."/>
            <person name="Paszewski A."/>
            <person name="Paulsen I."/>
            <person name="Pilsyk S."/>
            <person name="Pocsi I."/>
            <person name="Punt P.J."/>
            <person name="Ram A.F."/>
            <person name="Ren Q."/>
            <person name="Robellet X."/>
            <person name="Robson G."/>
            <person name="Seiboth B."/>
            <person name="van Solingen P."/>
            <person name="Specht T."/>
            <person name="Sun J."/>
            <person name="Taheri-Talesh N."/>
            <person name="Takeshita N."/>
            <person name="Ussery D."/>
            <person name="vanKuyk P.A."/>
            <person name="Visser H."/>
            <person name="van de Vondervoort P.J."/>
            <person name="de Vries R.P."/>
            <person name="Walton J."/>
            <person name="Xiang X."/>
            <person name="Xiong Y."/>
            <person name="Zeng A.P."/>
            <person name="Brandt B.W."/>
            <person name="Cornell M.J."/>
            <person name="van den Hondel C.A."/>
            <person name="Visser J."/>
            <person name="Oliver S.G."/>
            <person name="Turner G."/>
        </authorList>
    </citation>
    <scope>GENOME REANNOTATION</scope>
    <source>
        <strain evidence="10">FGSC A4 / ATCC 38163 / CBS 112.46 / NRRL 194 / M139</strain>
    </source>
</reference>
<evidence type="ECO:0000259" key="7">
    <source>
        <dbReference type="Pfam" id="PF00441"/>
    </source>
</evidence>
<dbReference type="GO" id="GO:0033539">
    <property type="term" value="P:fatty acid beta-oxidation using acyl-CoA dehydrogenase"/>
    <property type="evidence" value="ECO:0000318"/>
    <property type="project" value="GO_Central"/>
</dbReference>
<dbReference type="PANTHER" id="PTHR48083:SF11">
    <property type="entry name" value="ACYL-COA DEHYDROGENASE_OXIDASE C-TERMINAL DOMAIN-CONTAINING PROTEIN"/>
    <property type="match status" value="1"/>
</dbReference>
<keyword evidence="5 6" id="KW-0560">Oxidoreductase</keyword>
<evidence type="ECO:0000313" key="9">
    <source>
        <dbReference type="EMBL" id="CBF82167.1"/>
    </source>
</evidence>
<feature type="domain" description="Acyl-CoA dehydrogenase/oxidase C-terminal" evidence="7">
    <location>
        <begin position="164"/>
        <end position="278"/>
    </location>
</feature>
<dbReference type="InterPro" id="IPR046373">
    <property type="entry name" value="Acyl-CoA_Oxase/DH_mid-dom_sf"/>
</dbReference>
<dbReference type="InterPro" id="IPR009100">
    <property type="entry name" value="AcylCoA_DH/oxidase_NM_dom_sf"/>
</dbReference>
<accession>C8VGZ5</accession>
<comment type="similarity">
    <text evidence="2 6">Belongs to the acyl-CoA dehydrogenase family.</text>
</comment>
<dbReference type="InterPro" id="IPR006091">
    <property type="entry name" value="Acyl-CoA_Oxase/DH_mid-dom"/>
</dbReference>
<dbReference type="EMBL" id="BN001305">
    <property type="protein sequence ID" value="CBF82167.1"/>
    <property type="molecule type" value="Genomic_DNA"/>
</dbReference>
<dbReference type="OMA" id="QYNPEMQ"/>
<dbReference type="GeneID" id="2871576"/>
<dbReference type="SUPFAM" id="SSF47203">
    <property type="entry name" value="Acyl-CoA dehydrogenase C-terminal domain-like"/>
    <property type="match status" value="1"/>
</dbReference>
<dbReference type="HOGENOM" id="CLU_018204_1_2_1"/>
<dbReference type="Gene3D" id="1.10.540.10">
    <property type="entry name" value="Acyl-CoA dehydrogenase/oxidase, N-terminal domain"/>
    <property type="match status" value="1"/>
</dbReference>
<dbReference type="OrthoDB" id="434771at2759"/>
<name>Q5B2E3_EMENI</name>
<dbReference type="GO" id="GO:0003995">
    <property type="term" value="F:acyl-CoA dehydrogenase activity"/>
    <property type="evidence" value="ECO:0000318"/>
    <property type="project" value="GO_Central"/>
</dbReference>
<dbReference type="STRING" id="227321.Q5B2E3"/>
<dbReference type="InterPro" id="IPR037069">
    <property type="entry name" value="AcylCoA_DH/ox_N_sf"/>
</dbReference>
<evidence type="ECO:0000256" key="1">
    <source>
        <dbReference type="ARBA" id="ARBA00001974"/>
    </source>
</evidence>
<comment type="cofactor">
    <cofactor evidence="1 6">
        <name>FAD</name>
        <dbReference type="ChEBI" id="CHEBI:57692"/>
    </cofactor>
</comment>
<dbReference type="GO" id="GO:0050660">
    <property type="term" value="F:flavin adenine dinucleotide binding"/>
    <property type="evidence" value="ECO:0007669"/>
    <property type="project" value="InterPro"/>
</dbReference>
<dbReference type="Proteomes" id="UP000000560">
    <property type="component" value="Chromosome V"/>
</dbReference>
<dbReference type="InterPro" id="IPR009075">
    <property type="entry name" value="AcylCo_DH/oxidase_C"/>
</dbReference>
<protein>
    <submittedName>
        <fullName evidence="9">Uncharacterized protein</fullName>
    </submittedName>
</protein>
<evidence type="ECO:0000256" key="3">
    <source>
        <dbReference type="ARBA" id="ARBA00022630"/>
    </source>
</evidence>
<dbReference type="Pfam" id="PF02770">
    <property type="entry name" value="Acyl-CoA_dh_M"/>
    <property type="match status" value="1"/>
</dbReference>
<dbReference type="AlphaFoldDB" id="Q5B2E3"/>
<evidence type="ECO:0000256" key="4">
    <source>
        <dbReference type="ARBA" id="ARBA00022827"/>
    </source>
</evidence>
<evidence type="ECO:0000256" key="6">
    <source>
        <dbReference type="RuleBase" id="RU362125"/>
    </source>
</evidence>
<dbReference type="VEuPathDB" id="FungiDB:AN5287"/>